<dbReference type="AlphaFoldDB" id="A0A644YGF0"/>
<proteinExistence type="predicted"/>
<sequence>MVGSGDSLIDFHSKQIVRNLTNNKRRFSVCQAYGHNEFAGNAQGDGQTDVIHQGSYYAGDYTLQEFMDYDFRIVSRSIR</sequence>
<protein>
    <submittedName>
        <fullName evidence="1">Uncharacterized protein</fullName>
    </submittedName>
</protein>
<gene>
    <name evidence="1" type="ORF">SDC9_71674</name>
</gene>
<comment type="caution">
    <text evidence="1">The sequence shown here is derived from an EMBL/GenBank/DDBJ whole genome shotgun (WGS) entry which is preliminary data.</text>
</comment>
<reference evidence="1" key="1">
    <citation type="submission" date="2019-08" db="EMBL/GenBank/DDBJ databases">
        <authorList>
            <person name="Kucharzyk K."/>
            <person name="Murdoch R.W."/>
            <person name="Higgins S."/>
            <person name="Loffler F."/>
        </authorList>
    </citation>
    <scope>NUCLEOTIDE SEQUENCE</scope>
</reference>
<evidence type="ECO:0000313" key="1">
    <source>
        <dbReference type="EMBL" id="MPM25184.1"/>
    </source>
</evidence>
<dbReference type="EMBL" id="VSSQ01004434">
    <property type="protein sequence ID" value="MPM25184.1"/>
    <property type="molecule type" value="Genomic_DNA"/>
</dbReference>
<name>A0A644YGF0_9ZZZZ</name>
<organism evidence="1">
    <name type="scientific">bioreactor metagenome</name>
    <dbReference type="NCBI Taxonomy" id="1076179"/>
    <lineage>
        <taxon>unclassified sequences</taxon>
        <taxon>metagenomes</taxon>
        <taxon>ecological metagenomes</taxon>
    </lineage>
</organism>
<accession>A0A644YGF0</accession>